<evidence type="ECO:0000313" key="3">
    <source>
        <dbReference type="Proteomes" id="UP000321323"/>
    </source>
</evidence>
<name>A0ABZ1UTQ8_9BURK</name>
<dbReference type="Proteomes" id="UP000321323">
    <property type="component" value="Chromosome"/>
</dbReference>
<evidence type="ECO:0000313" key="2">
    <source>
        <dbReference type="EMBL" id="WUR15904.1"/>
    </source>
</evidence>
<feature type="chain" id="PRO_5045899158" description="Lipoprotein" evidence="1">
    <location>
        <begin position="24"/>
        <end position="173"/>
    </location>
</feature>
<keyword evidence="3" id="KW-1185">Reference proteome</keyword>
<organism evidence="2 3">
    <name type="scientific">[Empedobacter] haloabium</name>
    <dbReference type="NCBI Taxonomy" id="592317"/>
    <lineage>
        <taxon>Bacteria</taxon>
        <taxon>Pseudomonadati</taxon>
        <taxon>Pseudomonadota</taxon>
        <taxon>Betaproteobacteria</taxon>
        <taxon>Burkholderiales</taxon>
        <taxon>Oxalobacteraceae</taxon>
        <taxon>Telluria group</taxon>
        <taxon>Telluria group incertae sedis</taxon>
    </lineage>
</organism>
<evidence type="ECO:0008006" key="4">
    <source>
        <dbReference type="Google" id="ProtNLM"/>
    </source>
</evidence>
<keyword evidence="1" id="KW-0732">Signal</keyword>
<reference evidence="2 3" key="1">
    <citation type="journal article" date="2019" name="Int. J. Syst. Evol. Microbiol.">
        <title>The Draft Whole-Genome Sequence of the Antibiotic Producer Empedobacter haloabium ATCC 31962 Provides Indications for Its Taxonomic Reclassification.</title>
        <authorList>
            <person name="Miess H."/>
            <person name="Arlt P."/>
            <person name="Apel A.K."/>
            <person name="Weber T."/>
            <person name="Nieselt K."/>
            <person name="Hanssen F."/>
            <person name="Czemmel S."/>
            <person name="Nahnsen S."/>
            <person name="Gross H."/>
        </authorList>
    </citation>
    <scope>NUCLEOTIDE SEQUENCE [LARGE SCALE GENOMIC DNA]</scope>
    <source>
        <strain evidence="2 3">ATCC 31962</strain>
    </source>
</reference>
<feature type="signal peptide" evidence="1">
    <location>
        <begin position="1"/>
        <end position="23"/>
    </location>
</feature>
<dbReference type="EMBL" id="CP136508">
    <property type="protein sequence ID" value="WUR15904.1"/>
    <property type="molecule type" value="Genomic_DNA"/>
</dbReference>
<protein>
    <recommendedName>
        <fullName evidence="4">Lipoprotein</fullName>
    </recommendedName>
</protein>
<gene>
    <name evidence="2" type="ORF">E7V67_012600</name>
</gene>
<sequence>MMTRACRYTLGRGLLPLALLATGAGCTPDNPPSHRIEELDRQVTTDIPASAATWQIFGTPEYTGGVPAPTDYWTLIAEFRGVPAWWIARRDVPIGRVMVVPEAPRAWLTPNFRKLLADAPHNVIDLIDNRQCHPHTGYIRKSGRPVHGFICAQGDRLLLYLTLIEPSSTGEYD</sequence>
<accession>A0ABZ1UTQ8</accession>
<proteinExistence type="predicted"/>
<evidence type="ECO:0000256" key="1">
    <source>
        <dbReference type="SAM" id="SignalP"/>
    </source>
</evidence>
<dbReference type="PROSITE" id="PS51257">
    <property type="entry name" value="PROKAR_LIPOPROTEIN"/>
    <property type="match status" value="1"/>
</dbReference>